<evidence type="ECO:0000313" key="1">
    <source>
        <dbReference type="EMBL" id="CAB4849253.1"/>
    </source>
</evidence>
<organism evidence="1">
    <name type="scientific">freshwater metagenome</name>
    <dbReference type="NCBI Taxonomy" id="449393"/>
    <lineage>
        <taxon>unclassified sequences</taxon>
        <taxon>metagenomes</taxon>
        <taxon>ecological metagenomes</taxon>
    </lineage>
</organism>
<reference evidence="1" key="1">
    <citation type="submission" date="2020-05" db="EMBL/GenBank/DDBJ databases">
        <authorList>
            <person name="Chiriac C."/>
            <person name="Salcher M."/>
            <person name="Ghai R."/>
            <person name="Kavagutti S V."/>
        </authorList>
    </citation>
    <scope>NUCLEOTIDE SEQUENCE</scope>
</reference>
<accession>A0A6J7BZU7</accession>
<dbReference type="AlphaFoldDB" id="A0A6J7BZU7"/>
<protein>
    <submittedName>
        <fullName evidence="1">Unannotated protein</fullName>
    </submittedName>
</protein>
<gene>
    <name evidence="1" type="ORF">UFOPK3268_00740</name>
</gene>
<proteinExistence type="predicted"/>
<name>A0A6J7BZU7_9ZZZZ</name>
<sequence length="71" mass="7499">MSFRPMLKAATAKDVALPTSVSGSSIHAVRSGPARIRASMIGDISGSRDSLRTSISAWSDPLPKSSQSVRR</sequence>
<dbReference type="EMBL" id="CAFBIZ010000077">
    <property type="protein sequence ID" value="CAB4849253.1"/>
    <property type="molecule type" value="Genomic_DNA"/>
</dbReference>